<protein>
    <submittedName>
        <fullName evidence="1">Uncharacterized protein</fullName>
    </submittedName>
</protein>
<dbReference type="PROSITE" id="PS51257">
    <property type="entry name" value="PROKAR_LIPOPROTEIN"/>
    <property type="match status" value="1"/>
</dbReference>
<sequence>MTFTHLRFALLTVAAASLLVGCSPLPSFDQLRTETRSAVQAIADHLPPGTRITDRSTGKEGPCRRGTASYTEHWAAYPDPPFDGEQFIATLTRELPDEFVVVDTGVPVSDPNLAIDYRGMTMSVYVDADQRDEPVVDIFAISRCGSPPTE</sequence>
<evidence type="ECO:0000313" key="1">
    <source>
        <dbReference type="EMBL" id="WEK13705.1"/>
    </source>
</evidence>
<proteinExistence type="predicted"/>
<dbReference type="Proteomes" id="UP001213972">
    <property type="component" value="Chromosome"/>
</dbReference>
<name>A0AAJ5W175_9MICO</name>
<gene>
    <name evidence="1" type="ORF">P0Y48_00405</name>
</gene>
<organism evidence="1 2">
    <name type="scientific">Candidatus Microbacterium phytovorans</name>
    <dbReference type="NCBI Taxonomy" id="3121374"/>
    <lineage>
        <taxon>Bacteria</taxon>
        <taxon>Bacillati</taxon>
        <taxon>Actinomycetota</taxon>
        <taxon>Actinomycetes</taxon>
        <taxon>Micrococcales</taxon>
        <taxon>Microbacteriaceae</taxon>
        <taxon>Microbacterium</taxon>
    </lineage>
</organism>
<dbReference type="EMBL" id="CP119321">
    <property type="protein sequence ID" value="WEK13705.1"/>
    <property type="molecule type" value="Genomic_DNA"/>
</dbReference>
<evidence type="ECO:0000313" key="2">
    <source>
        <dbReference type="Proteomes" id="UP001213972"/>
    </source>
</evidence>
<reference evidence="1" key="1">
    <citation type="submission" date="2023-03" db="EMBL/GenBank/DDBJ databases">
        <title>Andean soil-derived lignocellulolytic bacterial consortium as a source of novel taxa and putative plastic-active enzymes.</title>
        <authorList>
            <person name="Diaz-Garcia L."/>
            <person name="Chuvochina M."/>
            <person name="Feuerriegel G."/>
            <person name="Bunk B."/>
            <person name="Sproer C."/>
            <person name="Streit W.R."/>
            <person name="Rodriguez L.M."/>
            <person name="Overmann J."/>
            <person name="Jimenez D.J."/>
        </authorList>
    </citation>
    <scope>NUCLEOTIDE SEQUENCE</scope>
    <source>
        <strain evidence="1">MAG 4610</strain>
    </source>
</reference>
<accession>A0AAJ5W175</accession>
<dbReference type="AlphaFoldDB" id="A0AAJ5W175"/>